<evidence type="ECO:0000313" key="2">
    <source>
        <dbReference type="Proteomes" id="UP000215455"/>
    </source>
</evidence>
<dbReference type="Proteomes" id="UP000215455">
    <property type="component" value="Unassembled WGS sequence"/>
</dbReference>
<accession>A0ABX4DVD2</accession>
<dbReference type="RefSeq" id="WP_083349821.1">
    <property type="nucleotide sequence ID" value="NZ_LT629767.1"/>
</dbReference>
<sequence>MARARNIKPGFFKNEMLAELAAFDRLLFIGLWCLADREGRIEDRPKRIKMELFPCDDYSVEQGLAALEQAGFIERFIVAGWAVIEVLNFAKHQSPHGTEKDGALPDRHGELTIHERKKNGCVTGKKRKVHVNPPLDSVNPSLENALIH</sequence>
<keyword evidence="2" id="KW-1185">Reference proteome</keyword>
<evidence type="ECO:0008006" key="3">
    <source>
        <dbReference type="Google" id="ProtNLM"/>
    </source>
</evidence>
<gene>
    <name evidence="1" type="ORF">PSUM_19545</name>
</gene>
<name>A0ABX4DVD2_9PSED</name>
<organism evidence="1 2">
    <name type="scientific">Pseudomonas umsongensis</name>
    <dbReference type="NCBI Taxonomy" id="198618"/>
    <lineage>
        <taxon>Bacteria</taxon>
        <taxon>Pseudomonadati</taxon>
        <taxon>Pseudomonadota</taxon>
        <taxon>Gammaproteobacteria</taxon>
        <taxon>Pseudomonadales</taxon>
        <taxon>Pseudomonadaceae</taxon>
        <taxon>Pseudomonas</taxon>
    </lineage>
</organism>
<comment type="caution">
    <text evidence="1">The sequence shown here is derived from an EMBL/GenBank/DDBJ whole genome shotgun (WGS) entry which is preliminary data.</text>
</comment>
<evidence type="ECO:0000313" key="1">
    <source>
        <dbReference type="EMBL" id="OXR31817.1"/>
    </source>
</evidence>
<dbReference type="EMBL" id="NIWU01000003">
    <property type="protein sequence ID" value="OXR31817.1"/>
    <property type="molecule type" value="Genomic_DNA"/>
</dbReference>
<protein>
    <recommendedName>
        <fullName evidence="3">Phage replication protein O</fullName>
    </recommendedName>
</protein>
<reference evidence="1 2" key="1">
    <citation type="submission" date="2017-06" db="EMBL/GenBank/DDBJ databases">
        <authorList>
            <person name="Furmanczyk E.M."/>
        </authorList>
    </citation>
    <scope>NUCLEOTIDE SEQUENCE [LARGE SCALE GENOMIC DNA]</scope>
    <source>
        <strain evidence="1 2">DSM 16611</strain>
    </source>
</reference>
<proteinExistence type="predicted"/>